<dbReference type="PRINTS" id="PR00077">
    <property type="entry name" value="GPDHDRGNASE"/>
</dbReference>
<dbReference type="Gene3D" id="1.10.1040.10">
    <property type="entry name" value="N-(1-d-carboxylethyl)-l-norvaline Dehydrogenase, domain 2"/>
    <property type="match status" value="1"/>
</dbReference>
<dbReference type="InterPro" id="IPR006168">
    <property type="entry name" value="G3P_DH_NAD-dep"/>
</dbReference>
<dbReference type="InterPro" id="IPR036291">
    <property type="entry name" value="NAD(P)-bd_dom_sf"/>
</dbReference>
<keyword evidence="7" id="KW-0812">Transmembrane</keyword>
<dbReference type="AlphaFoldDB" id="A0A3S8V2X5"/>
<evidence type="ECO:0000256" key="3">
    <source>
        <dbReference type="ARBA" id="ARBA00023027"/>
    </source>
</evidence>
<protein>
    <recommendedName>
        <fullName evidence="6">Glycerol-3-phosphate dehydrogenase [NAD(+)]</fullName>
        <ecNumber evidence="6">1.1.1.8</ecNumber>
    </recommendedName>
</protein>
<evidence type="ECO:0000256" key="2">
    <source>
        <dbReference type="ARBA" id="ARBA00023002"/>
    </source>
</evidence>
<dbReference type="GO" id="GO:0046168">
    <property type="term" value="P:glycerol-3-phosphate catabolic process"/>
    <property type="evidence" value="ECO:0007669"/>
    <property type="project" value="UniProtKB-UniRule"/>
</dbReference>
<dbReference type="InterPro" id="IPR011128">
    <property type="entry name" value="G3P_DH_NAD-dep_N"/>
</dbReference>
<feature type="domain" description="Glycerol-3-phosphate dehydrogenase NAD-dependent C-terminal" evidence="9">
    <location>
        <begin position="258"/>
        <end position="405"/>
    </location>
</feature>
<organism evidence="10">
    <name type="scientific">Nephromyces sp. MMRI</name>
    <dbReference type="NCBI Taxonomy" id="2496275"/>
    <lineage>
        <taxon>Eukaryota</taxon>
        <taxon>Sar</taxon>
        <taxon>Alveolata</taxon>
        <taxon>Apicomplexa</taxon>
        <taxon>Aconoidasida</taxon>
        <taxon>Nephromycida</taxon>
        <taxon>Nephromyces</taxon>
    </lineage>
</organism>
<evidence type="ECO:0000256" key="4">
    <source>
        <dbReference type="ARBA" id="ARBA00048683"/>
    </source>
</evidence>
<dbReference type="GO" id="GO:0005975">
    <property type="term" value="P:carbohydrate metabolic process"/>
    <property type="evidence" value="ECO:0007669"/>
    <property type="project" value="InterPro"/>
</dbReference>
<proteinExistence type="evidence at transcript level"/>
<sequence>MQIVASPVYNLCPEKWNSIIPNNHKTFFFKILLILNFFANSTLISAYSFSTSYSMPLLQTLSSGPLKVAVIGSGNWGSVIGKIVASNAKTSYIFDENVRIWVYEELIEGKKLTEIFNQKHENVKYLPGVPLPENLTAHSSLKDTIRDANLLVFVIPHQFLKSTCETIKAFNFNFTNTKAISLVKGLYIDNNNNPKLSSELISEILGLDCSVLSGANVAKDVAKEEFSEATIGFDDKESADVWQQLFDKPYFKITGVPDISGVEVCGALKNVIALAAGFCDGMDMGSNTKAAIIRQGFEELRLFSTLFYNGTLEDTFFDSAGIADTITTCFGGRNLRCAAEFVKSKGTKSWSQIESEFLNGQKLQGTLTCYDLFKIITSKSLEQLFPLFTVTYKIAYEGMSSDELINEFKVKKLRRIKSYDDCTLCVLPAIFKDKKKENGINYPKCNS</sequence>
<dbReference type="PANTHER" id="PTHR11728">
    <property type="entry name" value="GLYCEROL-3-PHOSPHATE DEHYDROGENASE"/>
    <property type="match status" value="1"/>
</dbReference>
<dbReference type="Gene3D" id="3.40.50.720">
    <property type="entry name" value="NAD(P)-binding Rossmann-like Domain"/>
    <property type="match status" value="1"/>
</dbReference>
<comment type="catalytic activity">
    <reaction evidence="4 6">
        <text>sn-glycerol 3-phosphate + NAD(+) = dihydroxyacetone phosphate + NADH + H(+)</text>
        <dbReference type="Rhea" id="RHEA:11092"/>
        <dbReference type="ChEBI" id="CHEBI:15378"/>
        <dbReference type="ChEBI" id="CHEBI:57540"/>
        <dbReference type="ChEBI" id="CHEBI:57597"/>
        <dbReference type="ChEBI" id="CHEBI:57642"/>
        <dbReference type="ChEBI" id="CHEBI:57945"/>
        <dbReference type="EC" id="1.1.1.8"/>
    </reaction>
</comment>
<dbReference type="EC" id="1.1.1.8" evidence="6"/>
<keyword evidence="7" id="KW-1133">Transmembrane helix</keyword>
<evidence type="ECO:0000256" key="1">
    <source>
        <dbReference type="ARBA" id="ARBA00011009"/>
    </source>
</evidence>
<dbReference type="GO" id="GO:0141152">
    <property type="term" value="F:glycerol-3-phosphate dehydrogenase (NAD+) activity"/>
    <property type="evidence" value="ECO:0007669"/>
    <property type="project" value="UniProtKB-UniRule"/>
</dbReference>
<keyword evidence="2 5" id="KW-0560">Oxidoreductase</keyword>
<dbReference type="Pfam" id="PF07479">
    <property type="entry name" value="NAD_Gly3P_dh_C"/>
    <property type="match status" value="1"/>
</dbReference>
<dbReference type="InterPro" id="IPR008927">
    <property type="entry name" value="6-PGluconate_DH-like_C_sf"/>
</dbReference>
<dbReference type="NCBIfam" id="TIGR03376">
    <property type="entry name" value="glycerol3P_DH"/>
    <property type="match status" value="1"/>
</dbReference>
<dbReference type="PROSITE" id="PS00957">
    <property type="entry name" value="NAD_G3PDH"/>
    <property type="match status" value="1"/>
</dbReference>
<evidence type="ECO:0000256" key="5">
    <source>
        <dbReference type="RuleBase" id="RU000437"/>
    </source>
</evidence>
<keyword evidence="3 5" id="KW-0520">NAD</keyword>
<evidence type="ECO:0000259" key="8">
    <source>
        <dbReference type="Pfam" id="PF01210"/>
    </source>
</evidence>
<dbReference type="GO" id="GO:0042803">
    <property type="term" value="F:protein homodimerization activity"/>
    <property type="evidence" value="ECO:0007669"/>
    <property type="project" value="InterPro"/>
</dbReference>
<dbReference type="InterPro" id="IPR006109">
    <property type="entry name" value="G3P_DH_NAD-dep_C"/>
</dbReference>
<dbReference type="InterPro" id="IPR017751">
    <property type="entry name" value="G3P_DH_NAD-dep_euk"/>
</dbReference>
<dbReference type="PANTHER" id="PTHR11728:SF8">
    <property type="entry name" value="GLYCEROL-3-PHOSPHATE DEHYDROGENASE [NAD(+)]-RELATED"/>
    <property type="match status" value="1"/>
</dbReference>
<name>A0A3S8V2X5_9APIC</name>
<dbReference type="GO" id="GO:0051287">
    <property type="term" value="F:NAD binding"/>
    <property type="evidence" value="ECO:0007669"/>
    <property type="project" value="UniProtKB-UniRule"/>
</dbReference>
<reference evidence="10" key="1">
    <citation type="journal article" date="2018" name="Genome Biol. Evol.">
        <title>Nephromyces encodes a urate metabolism pathway and predicted peroxisomes, demonstrating these are not ancient losses of apicomplexans.</title>
        <authorList>
            <person name="Paight C."/>
            <person name="Slamovits C.H."/>
            <person name="Saffo M.B."/>
            <person name="Lane C.E."/>
        </authorList>
    </citation>
    <scope>NUCLEOTIDE SEQUENCE</scope>
    <source>
        <strain evidence="10">Neph271</strain>
    </source>
</reference>
<evidence type="ECO:0000313" key="10">
    <source>
        <dbReference type="EMBL" id="AZL94323.1"/>
    </source>
</evidence>
<dbReference type="GO" id="GO:0005829">
    <property type="term" value="C:cytosol"/>
    <property type="evidence" value="ECO:0007669"/>
    <property type="project" value="TreeGrafter"/>
</dbReference>
<accession>A0A3S8V2X5</accession>
<feature type="domain" description="Glycerol-3-phosphate dehydrogenase NAD-dependent N-terminal" evidence="8">
    <location>
        <begin position="67"/>
        <end position="238"/>
    </location>
</feature>
<dbReference type="SUPFAM" id="SSF51735">
    <property type="entry name" value="NAD(P)-binding Rossmann-fold domains"/>
    <property type="match status" value="1"/>
</dbReference>
<dbReference type="FunFam" id="3.40.50.720:FF:000365">
    <property type="entry name" value="Glycerol-3-phosphate dehydrogenase [NAD(+)]"/>
    <property type="match status" value="1"/>
</dbReference>
<feature type="transmembrane region" description="Helical" evidence="7">
    <location>
        <begin position="27"/>
        <end position="49"/>
    </location>
</feature>
<comment type="similarity">
    <text evidence="1 5">Belongs to the NAD-dependent glycerol-3-phosphate dehydrogenase family.</text>
</comment>
<dbReference type="EMBL" id="MK266040">
    <property type="protein sequence ID" value="AZL94323.1"/>
    <property type="molecule type" value="mRNA"/>
</dbReference>
<dbReference type="Pfam" id="PF01210">
    <property type="entry name" value="NAD_Gly3P_dh_N"/>
    <property type="match status" value="1"/>
</dbReference>
<evidence type="ECO:0000256" key="7">
    <source>
        <dbReference type="SAM" id="Phobius"/>
    </source>
</evidence>
<dbReference type="SUPFAM" id="SSF48179">
    <property type="entry name" value="6-phosphogluconate dehydrogenase C-terminal domain-like"/>
    <property type="match status" value="1"/>
</dbReference>
<keyword evidence="7" id="KW-0472">Membrane</keyword>
<evidence type="ECO:0000256" key="6">
    <source>
        <dbReference type="RuleBase" id="RU361243"/>
    </source>
</evidence>
<dbReference type="InterPro" id="IPR013328">
    <property type="entry name" value="6PGD_dom2"/>
</dbReference>
<evidence type="ECO:0000259" key="9">
    <source>
        <dbReference type="Pfam" id="PF07479"/>
    </source>
</evidence>
<dbReference type="FunFam" id="1.10.1040.10:FF:000004">
    <property type="entry name" value="Glycerol-3-phosphate dehydrogenase [NAD(+)]"/>
    <property type="match status" value="1"/>
</dbReference>